<feature type="transmembrane region" description="Helical" evidence="2">
    <location>
        <begin position="247"/>
        <end position="266"/>
    </location>
</feature>
<dbReference type="InterPro" id="IPR036259">
    <property type="entry name" value="MFS_trans_sf"/>
</dbReference>
<dbReference type="InterPro" id="IPR011701">
    <property type="entry name" value="MFS"/>
</dbReference>
<accession>A7RPB5</accession>
<feature type="domain" description="Major facilitator superfamily (MFS) profile" evidence="3">
    <location>
        <begin position="212"/>
        <end position="375"/>
    </location>
</feature>
<feature type="non-terminal residue" evidence="4">
    <location>
        <position position="1"/>
    </location>
</feature>
<dbReference type="PANTHER" id="PTHR11360">
    <property type="entry name" value="MONOCARBOXYLATE TRANSPORTER"/>
    <property type="match status" value="1"/>
</dbReference>
<evidence type="ECO:0000259" key="3">
    <source>
        <dbReference type="PROSITE" id="PS50850"/>
    </source>
</evidence>
<evidence type="ECO:0000256" key="2">
    <source>
        <dbReference type="SAM" id="Phobius"/>
    </source>
</evidence>
<organism evidence="4 5">
    <name type="scientific">Nematostella vectensis</name>
    <name type="common">Starlet sea anemone</name>
    <dbReference type="NCBI Taxonomy" id="45351"/>
    <lineage>
        <taxon>Eukaryota</taxon>
        <taxon>Metazoa</taxon>
        <taxon>Cnidaria</taxon>
        <taxon>Anthozoa</taxon>
        <taxon>Hexacorallia</taxon>
        <taxon>Actiniaria</taxon>
        <taxon>Edwardsiidae</taxon>
        <taxon>Nematostella</taxon>
    </lineage>
</organism>
<keyword evidence="5" id="KW-1185">Reference proteome</keyword>
<reference evidence="4 5" key="1">
    <citation type="journal article" date="2007" name="Science">
        <title>Sea anemone genome reveals ancestral eumetazoan gene repertoire and genomic organization.</title>
        <authorList>
            <person name="Putnam N.H."/>
            <person name="Srivastava M."/>
            <person name="Hellsten U."/>
            <person name="Dirks B."/>
            <person name="Chapman J."/>
            <person name="Salamov A."/>
            <person name="Terry A."/>
            <person name="Shapiro H."/>
            <person name="Lindquist E."/>
            <person name="Kapitonov V.V."/>
            <person name="Jurka J."/>
            <person name="Genikhovich G."/>
            <person name="Grigoriev I.V."/>
            <person name="Lucas S.M."/>
            <person name="Steele R.E."/>
            <person name="Finnerty J.R."/>
            <person name="Technau U."/>
            <person name="Martindale M.Q."/>
            <person name="Rokhsar D.S."/>
        </authorList>
    </citation>
    <scope>NUCLEOTIDE SEQUENCE [LARGE SCALE GENOMIC DNA]</scope>
    <source>
        <strain evidence="5">CH2 X CH6</strain>
    </source>
</reference>
<proteinExistence type="predicted"/>
<keyword evidence="2" id="KW-1133">Transmembrane helix</keyword>
<feature type="transmembrane region" description="Helical" evidence="2">
    <location>
        <begin position="102"/>
        <end position="125"/>
    </location>
</feature>
<feature type="transmembrane region" description="Helical" evidence="2">
    <location>
        <begin position="305"/>
        <end position="330"/>
    </location>
</feature>
<sequence length="375" mass="40706">LPVEGGWGWIVCAGTFIVNFIVFGIHNSFGVVYVNLLDELKLGKAETAWIGAMAMGLNFLCGPLTSILCTRYSCQATAFIGALLSVLGLFLTSFVQEPPKMYLTYGLLFGVGSSLSFVSSIVILGEYFQKRLALVNGIATSGSGVGSLVTGPVMNYLLANIGWQNCMRVLSGFAMLLWIAAFLFKPNKRRVSTRPSKDAGKLVDLSIWRNKAYVTWVITVALFQFGYLFPFVHLIKYAEELGISKSKGAWLIGFLSITSTIGRVLFGRLCDFQRVNRITVYQLSVFAIGVSTILCPLASNYGGLIAYAVTFGFFDGCFVGQVAVITADIVGHEKLSQGVGNMFGFIAIPMSFGPPVAGWLYDAFGSYDLSFYLSG</sequence>
<evidence type="ECO:0000313" key="5">
    <source>
        <dbReference type="Proteomes" id="UP000001593"/>
    </source>
</evidence>
<feature type="transmembrane region" description="Helical" evidence="2">
    <location>
        <begin position="132"/>
        <end position="149"/>
    </location>
</feature>
<feature type="transmembrane region" description="Helical" evidence="2">
    <location>
        <begin position="161"/>
        <end position="184"/>
    </location>
</feature>
<comment type="subcellular location">
    <subcellularLocation>
        <location evidence="1">Membrane</location>
        <topology evidence="1">Multi-pass membrane protein</topology>
    </subcellularLocation>
</comment>
<dbReference type="PANTHER" id="PTHR11360:SF251">
    <property type="entry name" value="MAJOR FACILITATOR SUPERFAMILY (MFS) PROFILE DOMAIN-CONTAINING PROTEIN"/>
    <property type="match status" value="1"/>
</dbReference>
<dbReference type="Gene3D" id="1.20.1250.20">
    <property type="entry name" value="MFS general substrate transporter like domains"/>
    <property type="match status" value="2"/>
</dbReference>
<keyword evidence="2" id="KW-0812">Transmembrane</keyword>
<dbReference type="InterPro" id="IPR050327">
    <property type="entry name" value="Proton-linked_MCT"/>
</dbReference>
<feature type="transmembrane region" description="Helical" evidence="2">
    <location>
        <begin position="342"/>
        <end position="361"/>
    </location>
</feature>
<keyword evidence="2" id="KW-0472">Membrane</keyword>
<feature type="transmembrane region" description="Helical" evidence="2">
    <location>
        <begin position="7"/>
        <end position="29"/>
    </location>
</feature>
<feature type="non-terminal residue" evidence="4">
    <location>
        <position position="375"/>
    </location>
</feature>
<dbReference type="AlphaFoldDB" id="A7RPB5"/>
<protein>
    <recommendedName>
        <fullName evidence="3">Major facilitator superfamily (MFS) profile domain-containing protein</fullName>
    </recommendedName>
</protein>
<dbReference type="GO" id="GO:0005886">
    <property type="term" value="C:plasma membrane"/>
    <property type="evidence" value="ECO:0000318"/>
    <property type="project" value="GO_Central"/>
</dbReference>
<dbReference type="Pfam" id="PF07690">
    <property type="entry name" value="MFS_1"/>
    <property type="match status" value="1"/>
</dbReference>
<dbReference type="InParanoid" id="A7RPB5"/>
<dbReference type="eggNOG" id="KOG2504">
    <property type="taxonomic scope" value="Eukaryota"/>
</dbReference>
<name>A7RPB5_NEMVE</name>
<dbReference type="PROSITE" id="PS50850">
    <property type="entry name" value="MFS"/>
    <property type="match status" value="1"/>
</dbReference>
<dbReference type="GO" id="GO:0022857">
    <property type="term" value="F:transmembrane transporter activity"/>
    <property type="evidence" value="ECO:0000318"/>
    <property type="project" value="GO_Central"/>
</dbReference>
<dbReference type="CDD" id="cd17352">
    <property type="entry name" value="MFS_MCT_SLC16"/>
    <property type="match status" value="1"/>
</dbReference>
<dbReference type="KEGG" id="nve:5518838"/>
<feature type="transmembrane region" description="Helical" evidence="2">
    <location>
        <begin position="213"/>
        <end position="235"/>
    </location>
</feature>
<feature type="transmembrane region" description="Helical" evidence="2">
    <location>
        <begin position="76"/>
        <end position="96"/>
    </location>
</feature>
<feature type="transmembrane region" description="Helical" evidence="2">
    <location>
        <begin position="49"/>
        <end position="69"/>
    </location>
</feature>
<evidence type="ECO:0000256" key="1">
    <source>
        <dbReference type="ARBA" id="ARBA00004141"/>
    </source>
</evidence>
<dbReference type="PhylomeDB" id="A7RPB5"/>
<dbReference type="SUPFAM" id="SSF103473">
    <property type="entry name" value="MFS general substrate transporter"/>
    <property type="match status" value="1"/>
</dbReference>
<dbReference type="OMA" id="FWGIYTP"/>
<gene>
    <name evidence="4" type="ORF">NEMVEDRAFT_v1g88648</name>
</gene>
<evidence type="ECO:0000313" key="4">
    <source>
        <dbReference type="EMBL" id="EDO46709.1"/>
    </source>
</evidence>
<dbReference type="InterPro" id="IPR020846">
    <property type="entry name" value="MFS_dom"/>
</dbReference>
<feature type="transmembrane region" description="Helical" evidence="2">
    <location>
        <begin position="278"/>
        <end position="299"/>
    </location>
</feature>
<dbReference type="OrthoDB" id="6499973at2759"/>
<dbReference type="EMBL" id="DS469525">
    <property type="protein sequence ID" value="EDO46709.1"/>
    <property type="molecule type" value="Genomic_DNA"/>
</dbReference>
<dbReference type="Proteomes" id="UP000001593">
    <property type="component" value="Unassembled WGS sequence"/>
</dbReference>
<dbReference type="HOGENOM" id="CLU_001265_59_1_1"/>